<dbReference type="EMBL" id="NBNE01018860">
    <property type="protein sequence ID" value="OWY92077.1"/>
    <property type="molecule type" value="Genomic_DNA"/>
</dbReference>
<reference evidence="3" key="1">
    <citation type="submission" date="2017-03" db="EMBL/GenBank/DDBJ databases">
        <title>Phytopthora megakarya and P. palmivora, two closely related causual agents of cacao black pod achieved similar genome size and gene model numbers by different mechanisms.</title>
        <authorList>
            <person name="Ali S."/>
            <person name="Shao J."/>
            <person name="Larry D.J."/>
            <person name="Kronmiller B."/>
            <person name="Shen D."/>
            <person name="Strem M.D."/>
            <person name="Melnick R.L."/>
            <person name="Guiltinan M.J."/>
            <person name="Tyler B.M."/>
            <person name="Meinhardt L.W."/>
            <person name="Bailey B.A."/>
        </authorList>
    </citation>
    <scope>NUCLEOTIDE SEQUENCE [LARGE SCALE GENOMIC DNA]</scope>
    <source>
        <strain evidence="3">zdho120</strain>
    </source>
</reference>
<protein>
    <submittedName>
        <fullName evidence="2">Uncharacterized protein</fullName>
    </submittedName>
</protein>
<evidence type="ECO:0000313" key="3">
    <source>
        <dbReference type="Proteomes" id="UP000198211"/>
    </source>
</evidence>
<dbReference type="AlphaFoldDB" id="A0A225UFU1"/>
<name>A0A225UFU1_9STRA</name>
<feature type="region of interest" description="Disordered" evidence="1">
    <location>
        <begin position="132"/>
        <end position="172"/>
    </location>
</feature>
<accession>A0A225UFU1</accession>
<gene>
    <name evidence="2" type="ORF">PHMEG_00039067</name>
</gene>
<organism evidence="2 3">
    <name type="scientific">Phytophthora megakarya</name>
    <dbReference type="NCBI Taxonomy" id="4795"/>
    <lineage>
        <taxon>Eukaryota</taxon>
        <taxon>Sar</taxon>
        <taxon>Stramenopiles</taxon>
        <taxon>Oomycota</taxon>
        <taxon>Peronosporomycetes</taxon>
        <taxon>Peronosporales</taxon>
        <taxon>Peronosporaceae</taxon>
        <taxon>Phytophthora</taxon>
    </lineage>
</organism>
<feature type="region of interest" description="Disordered" evidence="1">
    <location>
        <begin position="57"/>
        <end position="83"/>
    </location>
</feature>
<proteinExistence type="predicted"/>
<evidence type="ECO:0000256" key="1">
    <source>
        <dbReference type="SAM" id="MobiDB-lite"/>
    </source>
</evidence>
<feature type="compositionally biased region" description="Basic and acidic residues" evidence="1">
    <location>
        <begin position="154"/>
        <end position="167"/>
    </location>
</feature>
<comment type="caution">
    <text evidence="2">The sequence shown here is derived from an EMBL/GenBank/DDBJ whole genome shotgun (WGS) entry which is preliminary data.</text>
</comment>
<keyword evidence="3" id="KW-1185">Reference proteome</keyword>
<dbReference type="Proteomes" id="UP000198211">
    <property type="component" value="Unassembled WGS sequence"/>
</dbReference>
<evidence type="ECO:0000313" key="2">
    <source>
        <dbReference type="EMBL" id="OWY92077.1"/>
    </source>
</evidence>
<sequence>MVPGSFNVDALFDLDLDVIQTTRRDLFQNTSQPQSPDPPPLTTTDAVDNLTVSSHYASAAGDGSHTSSEPPRRMSLGPSGASIPRPAALVQLETVAAILDPHQRTKPQPPRVQIDQSKFINAAMDRNLAEEREANKDPASTRPQHQGSQDIEMESIRSSDHGSRWEYDPDDVDFPTSAQATLLLNPQRVRISAILDLKEFTGKDQEILRATRMEYNPNFELDYSTDDGVVQDARHDIRQCRQRLSCTDVRLPENHTNGVIYYEASRSSTADVEYRSDELPLDYLYRLNVVRLRARLKIKAGSAKERREHVDHYIETLEDQDLAERLTLLRLTDADDPEEILRAWDRANNRQKKAAFGSSKNRLKPIT</sequence>